<organism evidence="3">
    <name type="scientific">Micromonas pusilla (strain CCMP1545)</name>
    <name type="common">Picoplanktonic green alga</name>
    <dbReference type="NCBI Taxonomy" id="564608"/>
    <lineage>
        <taxon>Eukaryota</taxon>
        <taxon>Viridiplantae</taxon>
        <taxon>Chlorophyta</taxon>
        <taxon>Mamiellophyceae</taxon>
        <taxon>Mamiellales</taxon>
        <taxon>Mamiellaceae</taxon>
        <taxon>Micromonas</taxon>
    </lineage>
</organism>
<dbReference type="RefSeq" id="XP_003055458.1">
    <property type="nucleotide sequence ID" value="XM_003055412.1"/>
</dbReference>
<gene>
    <name evidence="2" type="ORF">MICPUCDRAFT_50112</name>
</gene>
<dbReference type="OrthoDB" id="497228at2759"/>
<accession>C1MHA9</accession>
<dbReference type="EMBL" id="GG663735">
    <property type="protein sequence ID" value="EEH60710.1"/>
    <property type="molecule type" value="Genomic_DNA"/>
</dbReference>
<protein>
    <submittedName>
        <fullName evidence="2">Predicted protein</fullName>
    </submittedName>
</protein>
<feature type="region of interest" description="Disordered" evidence="1">
    <location>
        <begin position="1"/>
        <end position="26"/>
    </location>
</feature>
<evidence type="ECO:0000313" key="2">
    <source>
        <dbReference type="EMBL" id="EEH60710.1"/>
    </source>
</evidence>
<dbReference type="OMA" id="YARVECA"/>
<sequence length="236" mass="23711">MTVGITLAARPSPPATVAPRCARARDRSRATRAAATARATAPLDPSLPSSSGSIAIARRVTALAAAATLAAAAPPALAVGPVSVPFEDVTYARVECARGTMSSVGGAVNVRAGVACVEFSATAKNPSSKALNNADVYGRVYDGNGSAVTDVSENNRIAYVDEVPAGTSKVTFALTMPATQYEAGALSWSGLKASGFAGKILPGQTGGLGLLGEDECELAVDPAECESDRAAMGAVR</sequence>
<proteinExistence type="predicted"/>
<dbReference type="KEGG" id="mpp:MICPUCDRAFT_50112"/>
<keyword evidence="3" id="KW-1185">Reference proteome</keyword>
<dbReference type="AlphaFoldDB" id="C1MHA9"/>
<dbReference type="GeneID" id="9680577"/>
<evidence type="ECO:0000256" key="1">
    <source>
        <dbReference type="SAM" id="MobiDB-lite"/>
    </source>
</evidence>
<name>C1MHA9_MICPC</name>
<reference evidence="2 3" key="1">
    <citation type="journal article" date="2009" name="Science">
        <title>Green evolution and dynamic adaptations revealed by genomes of the marine picoeukaryotes Micromonas.</title>
        <authorList>
            <person name="Worden A.Z."/>
            <person name="Lee J.H."/>
            <person name="Mock T."/>
            <person name="Rouze P."/>
            <person name="Simmons M.P."/>
            <person name="Aerts A.L."/>
            <person name="Allen A.E."/>
            <person name="Cuvelier M.L."/>
            <person name="Derelle E."/>
            <person name="Everett M.V."/>
            <person name="Foulon E."/>
            <person name="Grimwood J."/>
            <person name="Gundlach H."/>
            <person name="Henrissat B."/>
            <person name="Napoli C."/>
            <person name="McDonald S.M."/>
            <person name="Parker M.S."/>
            <person name="Rombauts S."/>
            <person name="Salamov A."/>
            <person name="Von Dassow P."/>
            <person name="Badger J.H."/>
            <person name="Coutinho P.M."/>
            <person name="Demir E."/>
            <person name="Dubchak I."/>
            <person name="Gentemann C."/>
            <person name="Eikrem W."/>
            <person name="Gready J.E."/>
            <person name="John U."/>
            <person name="Lanier W."/>
            <person name="Lindquist E.A."/>
            <person name="Lucas S."/>
            <person name="Mayer K.F."/>
            <person name="Moreau H."/>
            <person name="Not F."/>
            <person name="Otillar R."/>
            <person name="Panaud O."/>
            <person name="Pangilinan J."/>
            <person name="Paulsen I."/>
            <person name="Piegu B."/>
            <person name="Poliakov A."/>
            <person name="Robbens S."/>
            <person name="Schmutz J."/>
            <person name="Toulza E."/>
            <person name="Wyss T."/>
            <person name="Zelensky A."/>
            <person name="Zhou K."/>
            <person name="Armbrust E.V."/>
            <person name="Bhattacharya D."/>
            <person name="Goodenough U.W."/>
            <person name="Van de Peer Y."/>
            <person name="Grigoriev I.V."/>
        </authorList>
    </citation>
    <scope>NUCLEOTIDE SEQUENCE [LARGE SCALE GENOMIC DNA]</scope>
    <source>
        <strain evidence="2 3">CCMP1545</strain>
    </source>
</reference>
<evidence type="ECO:0000313" key="3">
    <source>
        <dbReference type="Proteomes" id="UP000001876"/>
    </source>
</evidence>
<dbReference type="Proteomes" id="UP000001876">
    <property type="component" value="Unassembled WGS sequence"/>
</dbReference>